<evidence type="ECO:0000259" key="1">
    <source>
        <dbReference type="Pfam" id="PF02627"/>
    </source>
</evidence>
<dbReference type="KEGG" id="halu:HUG12_16105"/>
<name>A0A7D5LCB2_9EURY</name>
<dbReference type="RefSeq" id="WP_179269756.1">
    <property type="nucleotide sequence ID" value="NZ_CP058579.1"/>
</dbReference>
<evidence type="ECO:0000313" key="3">
    <source>
        <dbReference type="Proteomes" id="UP000509626"/>
    </source>
</evidence>
<dbReference type="GO" id="GO:0051920">
    <property type="term" value="F:peroxiredoxin activity"/>
    <property type="evidence" value="ECO:0007669"/>
    <property type="project" value="InterPro"/>
</dbReference>
<dbReference type="InterPro" id="IPR003779">
    <property type="entry name" value="CMD-like"/>
</dbReference>
<dbReference type="GeneID" id="56039014"/>
<dbReference type="Proteomes" id="UP000509626">
    <property type="component" value="Chromosome"/>
</dbReference>
<reference evidence="2 3" key="1">
    <citation type="submission" date="2020-06" db="EMBL/GenBank/DDBJ databases">
        <title>NJ-3-1, isolated from saline soil.</title>
        <authorList>
            <person name="Cui H.L."/>
            <person name="Shi X."/>
        </authorList>
    </citation>
    <scope>NUCLEOTIDE SEQUENCE [LARGE SCALE GENOMIC DNA]</scope>
    <source>
        <strain evidence="2 3">NJ-3-1</strain>
    </source>
</reference>
<dbReference type="InterPro" id="IPR029032">
    <property type="entry name" value="AhpD-like"/>
</dbReference>
<keyword evidence="3" id="KW-1185">Reference proteome</keyword>
<gene>
    <name evidence="2" type="ORF">HUG12_16105</name>
</gene>
<organism evidence="2 3">
    <name type="scientific">Halorarum salinum</name>
    <dbReference type="NCBI Taxonomy" id="2743089"/>
    <lineage>
        <taxon>Archaea</taxon>
        <taxon>Methanobacteriati</taxon>
        <taxon>Methanobacteriota</taxon>
        <taxon>Stenosarchaea group</taxon>
        <taxon>Halobacteria</taxon>
        <taxon>Halobacteriales</taxon>
        <taxon>Haloferacaceae</taxon>
        <taxon>Halorarum</taxon>
    </lineage>
</organism>
<feature type="domain" description="Carboxymuconolactone decarboxylase-like" evidence="1">
    <location>
        <begin position="36"/>
        <end position="105"/>
    </location>
</feature>
<dbReference type="PANTHER" id="PTHR33930:SF2">
    <property type="entry name" value="BLR3452 PROTEIN"/>
    <property type="match status" value="1"/>
</dbReference>
<proteinExistence type="predicted"/>
<dbReference type="Gene3D" id="1.20.1290.10">
    <property type="entry name" value="AhpD-like"/>
    <property type="match status" value="1"/>
</dbReference>
<accession>A0A7D5LCB2</accession>
<evidence type="ECO:0000313" key="2">
    <source>
        <dbReference type="EMBL" id="QLG63171.1"/>
    </source>
</evidence>
<dbReference type="EMBL" id="CP058579">
    <property type="protein sequence ID" value="QLG63171.1"/>
    <property type="molecule type" value="Genomic_DNA"/>
</dbReference>
<dbReference type="InterPro" id="IPR004675">
    <property type="entry name" value="AhpD_core"/>
</dbReference>
<dbReference type="AlphaFoldDB" id="A0A7D5LCB2"/>
<dbReference type="NCBIfam" id="TIGR00778">
    <property type="entry name" value="ahpD_dom"/>
    <property type="match status" value="1"/>
</dbReference>
<dbReference type="Pfam" id="PF02627">
    <property type="entry name" value="CMD"/>
    <property type="match status" value="1"/>
</dbReference>
<dbReference type="SUPFAM" id="SSF69118">
    <property type="entry name" value="AhpD-like"/>
    <property type="match status" value="1"/>
</dbReference>
<protein>
    <submittedName>
        <fullName evidence="2">Carboxymuconolactone decarboxylase family protein</fullName>
    </submittedName>
</protein>
<dbReference type="PANTHER" id="PTHR33930">
    <property type="entry name" value="ALKYL HYDROPEROXIDE REDUCTASE AHPD"/>
    <property type="match status" value="1"/>
</dbReference>
<sequence length="134" mass="14501">MVSDRTRGEIEEYLGQVPSWLESLSDPAADHSWGVVRDLELGETALPNREKSLVALGAAAAMNCPYCIRFHTEEAKLHDVSDEGLAEAVNVAANVKYFSTILHGAEVDMDAFATETDEIAEHIREQEAAAAGAD</sequence>